<evidence type="ECO:0000256" key="5">
    <source>
        <dbReference type="SAM" id="SignalP"/>
    </source>
</evidence>
<sequence length="321" mass="34368">MTRTAAAFTAVLLLSLSSTPATAQQVDRTSATAAQAGDIQRFRLGDLRITALSDGTVPQDLHELLLGITPKEVDNLLDRAFLKNPVEASINAFLLETSEGLVLIDAGAGEVFGPGYGGRLVDSLAVAGVEPSQIRHVLITHVHSDHSGGLVVKGRPLFPNAVIHVGKPDVDFFLGARGAERLGYAERYFSEAETALRPYLNRGRLKTFEDGEEILPGVTAAIHPGHTPGAAFFTVRSGPAAMVFIGDTVHVSAVQLPRPGVTIVYDFVPDQASAVRRQALDLFAQERTLVAAPHLPFPGIGHLRRDGEGYAWVPAEYVDRD</sequence>
<accession>A0A1L3ZXA3</accession>
<evidence type="ECO:0000259" key="6">
    <source>
        <dbReference type="SMART" id="SM00849"/>
    </source>
</evidence>
<keyword evidence="2" id="KW-0479">Metal-binding</keyword>
<keyword evidence="4" id="KW-0862">Zinc</keyword>
<dbReference type="Proteomes" id="UP000182063">
    <property type="component" value="Chromosome"/>
</dbReference>
<dbReference type="GO" id="GO:0046872">
    <property type="term" value="F:metal ion binding"/>
    <property type="evidence" value="ECO:0007669"/>
    <property type="project" value="UniProtKB-KW"/>
</dbReference>
<protein>
    <submittedName>
        <fullName evidence="7">MBL fold metallo-hydrolase</fullName>
    </submittedName>
</protein>
<keyword evidence="5" id="KW-0732">Signal</keyword>
<evidence type="ECO:0000256" key="4">
    <source>
        <dbReference type="ARBA" id="ARBA00022833"/>
    </source>
</evidence>
<dbReference type="PANTHER" id="PTHR42978:SF6">
    <property type="entry name" value="QUORUM-QUENCHING LACTONASE YTNP-RELATED"/>
    <property type="match status" value="1"/>
</dbReference>
<reference evidence="8" key="1">
    <citation type="submission" date="2016-11" db="EMBL/GenBank/DDBJ databases">
        <title>Complete Genome Sequence of alachlor-degrading Sphingomonas sp. strain JJ-A5.</title>
        <authorList>
            <person name="Lee H."/>
            <person name="Ka J.-O."/>
        </authorList>
    </citation>
    <scope>NUCLEOTIDE SEQUENCE [LARGE SCALE GENOMIC DNA]</scope>
    <source>
        <strain evidence="8">JJ-A5</strain>
    </source>
</reference>
<dbReference type="CDD" id="cd07720">
    <property type="entry name" value="OPHC2-like_MBL-fold"/>
    <property type="match status" value="1"/>
</dbReference>
<dbReference type="STRING" id="1921510.BSL82_13845"/>
<organism evidence="7 8">
    <name type="scientific">Tardibacter chloracetimidivorans</name>
    <dbReference type="NCBI Taxonomy" id="1921510"/>
    <lineage>
        <taxon>Bacteria</taxon>
        <taxon>Pseudomonadati</taxon>
        <taxon>Pseudomonadota</taxon>
        <taxon>Alphaproteobacteria</taxon>
        <taxon>Sphingomonadales</taxon>
        <taxon>Sphingomonadaceae</taxon>
        <taxon>Tardibacter</taxon>
    </lineage>
</organism>
<dbReference type="KEGG" id="sphj:BSL82_13845"/>
<dbReference type="InterPro" id="IPR036866">
    <property type="entry name" value="RibonucZ/Hydroxyglut_hydro"/>
</dbReference>
<evidence type="ECO:0000256" key="3">
    <source>
        <dbReference type="ARBA" id="ARBA00022801"/>
    </source>
</evidence>
<evidence type="ECO:0000313" key="7">
    <source>
        <dbReference type="EMBL" id="API60240.1"/>
    </source>
</evidence>
<gene>
    <name evidence="7" type="ORF">BSL82_13845</name>
</gene>
<feature type="domain" description="Metallo-beta-lactamase" evidence="6">
    <location>
        <begin position="89"/>
        <end position="294"/>
    </location>
</feature>
<feature type="chain" id="PRO_5012566497" evidence="5">
    <location>
        <begin position="24"/>
        <end position="321"/>
    </location>
</feature>
<dbReference type="SUPFAM" id="SSF56281">
    <property type="entry name" value="Metallo-hydrolase/oxidoreductase"/>
    <property type="match status" value="1"/>
</dbReference>
<name>A0A1L3ZXA3_9SPHN</name>
<comment type="similarity">
    <text evidence="1">Belongs to the metallo-beta-lactamase superfamily.</text>
</comment>
<proteinExistence type="inferred from homology"/>
<evidence type="ECO:0000256" key="2">
    <source>
        <dbReference type="ARBA" id="ARBA00022723"/>
    </source>
</evidence>
<feature type="signal peptide" evidence="5">
    <location>
        <begin position="1"/>
        <end position="23"/>
    </location>
</feature>
<dbReference type="InterPro" id="IPR001279">
    <property type="entry name" value="Metallo-B-lactamas"/>
</dbReference>
<dbReference type="AlphaFoldDB" id="A0A1L3ZXA3"/>
<dbReference type="Pfam" id="PF00753">
    <property type="entry name" value="Lactamase_B"/>
    <property type="match status" value="1"/>
</dbReference>
<keyword evidence="3 7" id="KW-0378">Hydrolase</keyword>
<dbReference type="GO" id="GO:0016787">
    <property type="term" value="F:hydrolase activity"/>
    <property type="evidence" value="ECO:0007669"/>
    <property type="project" value="UniProtKB-KW"/>
</dbReference>
<dbReference type="SMART" id="SM00849">
    <property type="entry name" value="Lactamase_B"/>
    <property type="match status" value="1"/>
</dbReference>
<dbReference type="InterPro" id="IPR051013">
    <property type="entry name" value="MBL_superfamily_lactonases"/>
</dbReference>
<dbReference type="OrthoDB" id="9773738at2"/>
<keyword evidence="8" id="KW-1185">Reference proteome</keyword>
<evidence type="ECO:0000313" key="8">
    <source>
        <dbReference type="Proteomes" id="UP000182063"/>
    </source>
</evidence>
<dbReference type="Gene3D" id="3.60.15.10">
    <property type="entry name" value="Ribonuclease Z/Hydroxyacylglutathione hydrolase-like"/>
    <property type="match status" value="1"/>
</dbReference>
<dbReference type="PANTHER" id="PTHR42978">
    <property type="entry name" value="QUORUM-QUENCHING LACTONASE YTNP-RELATED-RELATED"/>
    <property type="match status" value="1"/>
</dbReference>
<evidence type="ECO:0000256" key="1">
    <source>
        <dbReference type="ARBA" id="ARBA00007749"/>
    </source>
</evidence>
<dbReference type="EMBL" id="CP018221">
    <property type="protein sequence ID" value="API60240.1"/>
    <property type="molecule type" value="Genomic_DNA"/>
</dbReference>